<sequence>MIVLLLLGWFFTQDKLSFSDLTKRIGSISGVSPKVVLRTMPLVDSPTLTMSDVLVVSVKKDIKHRKNAENQYEIHLAYRSAANQVTQWETNLNTLYKDGHNYLKTTYDREHVYILVKDFVYALKRNSGEKVWSLRLRDQLSPECSNCMALVQRKLILLTEDRILYSVNALNGNILRKNRLETPKAKGVGFYVVKDKVVLSDQAEDKMDVSASVVVINPITLMPMRLFTPTPHREIDSGKVYRVNMPMVFDNIGTHVYLMPEGTHIQCWDIDSGTKKWDKVLPSRVLLPYDIKNLRHIKHQTALYLSALSGSRSVLLKVDMLSGKIRELAKEIDYSLTPMVGRKNLVIAFTRKTRGNNKNELWGINHHTGMVAWRYPLRSTNLYNKKTKDGEVYHILHKGNLLIIQYLKETGQMLIEKMNPMNGNLIKKTVKDVIGNQWNNITVTKHKAYFSMGDVYELDLKTAEITRFDY</sequence>
<evidence type="ECO:0000313" key="3">
    <source>
        <dbReference type="Proteomes" id="UP000004095"/>
    </source>
</evidence>
<dbReference type="InterPro" id="IPR015943">
    <property type="entry name" value="WD40/YVTN_repeat-like_dom_sf"/>
</dbReference>
<dbReference type="EMBL" id="AAWS01000037">
    <property type="protein sequence ID" value="EAY26184.1"/>
    <property type="molecule type" value="Genomic_DNA"/>
</dbReference>
<name>A1ZTT2_MICM2</name>
<protein>
    <recommendedName>
        <fullName evidence="1">Pyrrolo-quinoline quinone repeat domain-containing protein</fullName>
    </recommendedName>
</protein>
<gene>
    <name evidence="2" type="ORF">M23134_02516</name>
</gene>
<dbReference type="SUPFAM" id="SSF50998">
    <property type="entry name" value="Quinoprotein alcohol dehydrogenase-like"/>
    <property type="match status" value="1"/>
</dbReference>
<dbReference type="Pfam" id="PF13360">
    <property type="entry name" value="PQQ_2"/>
    <property type="match status" value="1"/>
</dbReference>
<dbReference type="Gene3D" id="2.130.10.10">
    <property type="entry name" value="YVTN repeat-like/Quinoprotein amine dehydrogenase"/>
    <property type="match status" value="1"/>
</dbReference>
<dbReference type="Proteomes" id="UP000004095">
    <property type="component" value="Unassembled WGS sequence"/>
</dbReference>
<dbReference type="eggNOG" id="ENOG502ZIBB">
    <property type="taxonomic scope" value="Bacteria"/>
</dbReference>
<dbReference type="InterPro" id="IPR002372">
    <property type="entry name" value="PQQ_rpt_dom"/>
</dbReference>
<reference evidence="2 3" key="1">
    <citation type="submission" date="2007-01" db="EMBL/GenBank/DDBJ databases">
        <authorList>
            <person name="Haygood M."/>
            <person name="Podell S."/>
            <person name="Anderson C."/>
            <person name="Hopkinson B."/>
            <person name="Roe K."/>
            <person name="Barbeau K."/>
            <person name="Gaasterland T."/>
            <person name="Ferriera S."/>
            <person name="Johnson J."/>
            <person name="Kravitz S."/>
            <person name="Beeson K."/>
            <person name="Sutton G."/>
            <person name="Rogers Y.-H."/>
            <person name="Friedman R."/>
            <person name="Frazier M."/>
            <person name="Venter J.C."/>
        </authorList>
    </citation>
    <scope>NUCLEOTIDE SEQUENCE [LARGE SCALE GENOMIC DNA]</scope>
    <source>
        <strain evidence="2 3">ATCC 23134</strain>
    </source>
</reference>
<proteinExistence type="predicted"/>
<evidence type="ECO:0000259" key="1">
    <source>
        <dbReference type="Pfam" id="PF13360"/>
    </source>
</evidence>
<dbReference type="PANTHER" id="PTHR34512:SF30">
    <property type="entry name" value="OUTER MEMBRANE PROTEIN ASSEMBLY FACTOR BAMB"/>
    <property type="match status" value="1"/>
</dbReference>
<evidence type="ECO:0000313" key="2">
    <source>
        <dbReference type="EMBL" id="EAY26184.1"/>
    </source>
</evidence>
<feature type="domain" description="Pyrrolo-quinoline quinone repeat" evidence="1">
    <location>
        <begin position="86"/>
        <end position="374"/>
    </location>
</feature>
<dbReference type="PANTHER" id="PTHR34512">
    <property type="entry name" value="CELL SURFACE PROTEIN"/>
    <property type="match status" value="1"/>
</dbReference>
<dbReference type="InterPro" id="IPR011047">
    <property type="entry name" value="Quinoprotein_ADH-like_sf"/>
</dbReference>
<comment type="caution">
    <text evidence="2">The sequence shown here is derived from an EMBL/GenBank/DDBJ whole genome shotgun (WGS) entry which is preliminary data.</text>
</comment>
<keyword evidence="3" id="KW-1185">Reference proteome</keyword>
<dbReference type="AlphaFoldDB" id="A1ZTT2"/>
<organism evidence="2 3">
    <name type="scientific">Microscilla marina ATCC 23134</name>
    <dbReference type="NCBI Taxonomy" id="313606"/>
    <lineage>
        <taxon>Bacteria</taxon>
        <taxon>Pseudomonadati</taxon>
        <taxon>Bacteroidota</taxon>
        <taxon>Cytophagia</taxon>
        <taxon>Cytophagales</taxon>
        <taxon>Microscillaceae</taxon>
        <taxon>Microscilla</taxon>
    </lineage>
</organism>
<accession>A1ZTT2</accession>